<feature type="chain" id="PRO_5020439165" evidence="1">
    <location>
        <begin position="23"/>
        <end position="112"/>
    </location>
</feature>
<evidence type="ECO:0000256" key="1">
    <source>
        <dbReference type="SAM" id="SignalP"/>
    </source>
</evidence>
<feature type="signal peptide" evidence="1">
    <location>
        <begin position="1"/>
        <end position="22"/>
    </location>
</feature>
<evidence type="ECO:0000313" key="2">
    <source>
        <dbReference type="EMBL" id="RKP33545.1"/>
    </source>
</evidence>
<organism evidence="2 3">
    <name type="scientific">Dimargaris cristalligena</name>
    <dbReference type="NCBI Taxonomy" id="215637"/>
    <lineage>
        <taxon>Eukaryota</taxon>
        <taxon>Fungi</taxon>
        <taxon>Fungi incertae sedis</taxon>
        <taxon>Zoopagomycota</taxon>
        <taxon>Kickxellomycotina</taxon>
        <taxon>Dimargaritomycetes</taxon>
        <taxon>Dimargaritales</taxon>
        <taxon>Dimargaritaceae</taxon>
        <taxon>Dimargaris</taxon>
    </lineage>
</organism>
<sequence length="112" mass="12370">MKFVTTALTLATLSIYTQTIASSIPTASTVTPSGPLIHRLTLAYDTNHQLFRRGPPVVKEGGIHSANPSNMSFHQMVKSDKDAFKKKLGTKLLASQMYMKQTLDRMHAPPEK</sequence>
<gene>
    <name evidence="2" type="ORF">BJ085DRAFT_39916</name>
</gene>
<name>A0A4P9ZKD4_9FUNG</name>
<evidence type="ECO:0000313" key="3">
    <source>
        <dbReference type="Proteomes" id="UP000268162"/>
    </source>
</evidence>
<dbReference type="Proteomes" id="UP000268162">
    <property type="component" value="Unassembled WGS sequence"/>
</dbReference>
<dbReference type="EMBL" id="ML003762">
    <property type="protein sequence ID" value="RKP33545.1"/>
    <property type="molecule type" value="Genomic_DNA"/>
</dbReference>
<protein>
    <submittedName>
        <fullName evidence="2">Uncharacterized protein</fullName>
    </submittedName>
</protein>
<keyword evidence="3" id="KW-1185">Reference proteome</keyword>
<keyword evidence="1" id="KW-0732">Signal</keyword>
<accession>A0A4P9ZKD4</accession>
<proteinExistence type="predicted"/>
<dbReference type="AlphaFoldDB" id="A0A4P9ZKD4"/>
<reference evidence="3" key="1">
    <citation type="journal article" date="2018" name="Nat. Microbiol.">
        <title>Leveraging single-cell genomics to expand the fungal tree of life.</title>
        <authorList>
            <person name="Ahrendt S.R."/>
            <person name="Quandt C.A."/>
            <person name="Ciobanu D."/>
            <person name="Clum A."/>
            <person name="Salamov A."/>
            <person name="Andreopoulos B."/>
            <person name="Cheng J.F."/>
            <person name="Woyke T."/>
            <person name="Pelin A."/>
            <person name="Henrissat B."/>
            <person name="Reynolds N.K."/>
            <person name="Benny G.L."/>
            <person name="Smith M.E."/>
            <person name="James T.Y."/>
            <person name="Grigoriev I.V."/>
        </authorList>
    </citation>
    <scope>NUCLEOTIDE SEQUENCE [LARGE SCALE GENOMIC DNA]</scope>
    <source>
        <strain evidence="3">RSA 468</strain>
    </source>
</reference>